<keyword evidence="2" id="KW-1185">Reference proteome</keyword>
<comment type="caution">
    <text evidence="1">The sequence shown here is derived from an EMBL/GenBank/DDBJ whole genome shotgun (WGS) entry which is preliminary data.</text>
</comment>
<evidence type="ECO:0000313" key="2">
    <source>
        <dbReference type="Proteomes" id="UP000639419"/>
    </source>
</evidence>
<dbReference type="RefSeq" id="WP_174440139.1">
    <property type="nucleotide sequence ID" value="NZ_JABEXZ010000007.1"/>
</dbReference>
<dbReference type="Proteomes" id="UP000639419">
    <property type="component" value="Unassembled WGS sequence"/>
</dbReference>
<dbReference type="EMBL" id="WHOR01000154">
    <property type="protein sequence ID" value="NUB21220.1"/>
    <property type="molecule type" value="Genomic_DNA"/>
</dbReference>
<evidence type="ECO:0000313" key="1">
    <source>
        <dbReference type="EMBL" id="NUB21220.1"/>
    </source>
</evidence>
<sequence>MQRSSGLKARDVKEFMGFLSFLIYTDLDKEFAKLIRDHWADLHTVSGPELLIIVPDTPKINTSPKIIIERKNSRSTNGNLGMLRSFDIGLPGMTAAISRELSDEWKVPLDKTPCIVFFDRPDAPEIANKLVYSFKEKHSHDEYVNFFKEIFEDCRDILRSCPHYSNANKDNIWQWRNSKMQELEQALSKRDFLHKADDLAKKVSLSSLLKLVGKLIP</sequence>
<name>A0ABX2KYR9_9PROT</name>
<organism evidence="1 2">
    <name type="scientific">Azospirillum formosense</name>
    <dbReference type="NCBI Taxonomy" id="861533"/>
    <lineage>
        <taxon>Bacteria</taxon>
        <taxon>Pseudomonadati</taxon>
        <taxon>Pseudomonadota</taxon>
        <taxon>Alphaproteobacteria</taxon>
        <taxon>Rhodospirillales</taxon>
        <taxon>Azospirillaceae</taxon>
        <taxon>Azospirillum</taxon>
    </lineage>
</organism>
<proteinExistence type="predicted"/>
<protein>
    <submittedName>
        <fullName evidence="1">Uncharacterized protein</fullName>
    </submittedName>
</protein>
<accession>A0ABX2KYR9</accession>
<gene>
    <name evidence="1" type="ORF">GBZ26_18725</name>
</gene>
<reference evidence="1 2" key="1">
    <citation type="submission" date="2019-10" db="EMBL/GenBank/DDBJ databases">
        <title>Genome sequence of Azospirillum formosense CC-Nfb-7.</title>
        <authorList>
            <person name="Ambrosini A."/>
            <person name="Sant'Anna F.H."/>
            <person name="Cassan F.D."/>
            <person name="Souza E.M."/>
            <person name="Passaglia L.M.P."/>
        </authorList>
    </citation>
    <scope>NUCLEOTIDE SEQUENCE [LARGE SCALE GENOMIC DNA]</scope>
    <source>
        <strain evidence="1 2">CC-NFb-7</strain>
    </source>
</reference>